<comment type="similarity">
    <text evidence="1">Belongs to the LysR transcriptional regulatory family.</text>
</comment>
<evidence type="ECO:0000256" key="1">
    <source>
        <dbReference type="ARBA" id="ARBA00009437"/>
    </source>
</evidence>
<dbReference type="Proteomes" id="UP000274097">
    <property type="component" value="Unassembled WGS sequence"/>
</dbReference>
<dbReference type="EMBL" id="RAQU01000007">
    <property type="protein sequence ID" value="RKK05969.1"/>
    <property type="molecule type" value="Genomic_DNA"/>
</dbReference>
<dbReference type="FunFam" id="1.10.10.10:FF:000001">
    <property type="entry name" value="LysR family transcriptional regulator"/>
    <property type="match status" value="1"/>
</dbReference>
<evidence type="ECO:0000256" key="4">
    <source>
        <dbReference type="ARBA" id="ARBA00023163"/>
    </source>
</evidence>
<organism evidence="6 9">
    <name type="scientific">Teichococcus wenyumeiae</name>
    <dbReference type="NCBI Taxonomy" id="2478470"/>
    <lineage>
        <taxon>Bacteria</taxon>
        <taxon>Pseudomonadati</taxon>
        <taxon>Pseudomonadota</taxon>
        <taxon>Alphaproteobacteria</taxon>
        <taxon>Acetobacterales</taxon>
        <taxon>Roseomonadaceae</taxon>
        <taxon>Roseomonas</taxon>
    </lineage>
</organism>
<dbReference type="InterPro" id="IPR000847">
    <property type="entry name" value="LysR_HTH_N"/>
</dbReference>
<proteinExistence type="inferred from homology"/>
<sequence>MDKFSEMTVFLQVVQAGNFSAAGRKLGLSPSAVSKLVSRLEERLQVRLFERVAGTIRLTQEGQAFRVASERVVDAMEEAEDAVTATSGEISGLVRIHTALTTAKYIIAPQLPALMERHPKLRLEFVLGTERADFVRQGLDVAVHSGRPTELSLIGRPLRRRPWSIAAAPQYLARHGTPQRPDDLLEHRCLNFTIRTLWNSWTFHEDDAIKFIDIPSFIGADQGELLRTLALVGLGVVRLAEFHIAEDLKRGTLVPLLKDFQERTDDDRFYLLYPRGRVQAPRVKAVIDFLHRQLR</sequence>
<evidence type="ECO:0000259" key="5">
    <source>
        <dbReference type="PROSITE" id="PS50931"/>
    </source>
</evidence>
<dbReference type="Gene3D" id="3.40.190.290">
    <property type="match status" value="1"/>
</dbReference>
<evidence type="ECO:0000256" key="2">
    <source>
        <dbReference type="ARBA" id="ARBA00023015"/>
    </source>
</evidence>
<keyword evidence="4" id="KW-0804">Transcription</keyword>
<comment type="caution">
    <text evidence="6">The sequence shown here is derived from an EMBL/GenBank/DDBJ whole genome shotgun (WGS) entry which is preliminary data.</text>
</comment>
<dbReference type="PRINTS" id="PR00039">
    <property type="entry name" value="HTHLYSR"/>
</dbReference>
<dbReference type="PANTHER" id="PTHR30537">
    <property type="entry name" value="HTH-TYPE TRANSCRIPTIONAL REGULATOR"/>
    <property type="match status" value="1"/>
</dbReference>
<dbReference type="GO" id="GO:0003677">
    <property type="term" value="F:DNA binding"/>
    <property type="evidence" value="ECO:0007669"/>
    <property type="project" value="UniProtKB-KW"/>
</dbReference>
<dbReference type="SUPFAM" id="SSF53850">
    <property type="entry name" value="Periplasmic binding protein-like II"/>
    <property type="match status" value="1"/>
</dbReference>
<evidence type="ECO:0000256" key="3">
    <source>
        <dbReference type="ARBA" id="ARBA00023125"/>
    </source>
</evidence>
<dbReference type="InParanoid" id="A0A3A9K3M9"/>
<gene>
    <name evidence="6" type="ORF">D6Z83_01675</name>
    <name evidence="7" type="ORF">EBE87_18215</name>
</gene>
<reference evidence="6 9" key="1">
    <citation type="submission" date="2018-09" db="EMBL/GenBank/DDBJ databases">
        <title>Roseomonas sp. nov., isolated from feces of Tibetan antelopes in the Qinghai-Tibet plateau, China.</title>
        <authorList>
            <person name="Tian Z."/>
        </authorList>
    </citation>
    <scope>NUCLEOTIDE SEQUENCE [LARGE SCALE GENOMIC DNA]</scope>
    <source>
        <strain evidence="7 8">Z23</strain>
        <strain evidence="6 9">Z24</strain>
    </source>
</reference>
<evidence type="ECO:0000313" key="9">
    <source>
        <dbReference type="Proteomes" id="UP000278036"/>
    </source>
</evidence>
<keyword evidence="8" id="KW-1185">Reference proteome</keyword>
<dbReference type="InterPro" id="IPR036390">
    <property type="entry name" value="WH_DNA-bd_sf"/>
</dbReference>
<dbReference type="InterPro" id="IPR005119">
    <property type="entry name" value="LysR_subst-bd"/>
</dbReference>
<keyword evidence="3" id="KW-0238">DNA-binding</keyword>
<feature type="domain" description="HTH lysR-type" evidence="5">
    <location>
        <begin position="1"/>
        <end position="59"/>
    </location>
</feature>
<dbReference type="Pfam" id="PF03466">
    <property type="entry name" value="LysR_substrate"/>
    <property type="match status" value="1"/>
</dbReference>
<name>A0A3A9K3M9_9PROT</name>
<dbReference type="PANTHER" id="PTHR30537:SF5">
    <property type="entry name" value="HTH-TYPE TRANSCRIPTIONAL ACTIVATOR TTDR-RELATED"/>
    <property type="match status" value="1"/>
</dbReference>
<keyword evidence="2" id="KW-0805">Transcription regulation</keyword>
<accession>A0A3A9K3M9</accession>
<dbReference type="Pfam" id="PF00126">
    <property type="entry name" value="HTH_1"/>
    <property type="match status" value="1"/>
</dbReference>
<dbReference type="PROSITE" id="PS50931">
    <property type="entry name" value="HTH_LYSR"/>
    <property type="match status" value="1"/>
</dbReference>
<dbReference type="RefSeq" id="WP_120636594.1">
    <property type="nucleotide sequence ID" value="NZ_RAQU01000007.1"/>
</dbReference>
<protein>
    <submittedName>
        <fullName evidence="6">LysR family transcriptional regulator</fullName>
    </submittedName>
</protein>
<dbReference type="InterPro" id="IPR058163">
    <property type="entry name" value="LysR-type_TF_proteobact-type"/>
</dbReference>
<dbReference type="EMBL" id="RFLX01000015">
    <property type="protein sequence ID" value="RMI19809.1"/>
    <property type="molecule type" value="Genomic_DNA"/>
</dbReference>
<evidence type="ECO:0000313" key="7">
    <source>
        <dbReference type="EMBL" id="RMI19809.1"/>
    </source>
</evidence>
<dbReference type="GO" id="GO:0003700">
    <property type="term" value="F:DNA-binding transcription factor activity"/>
    <property type="evidence" value="ECO:0007669"/>
    <property type="project" value="InterPro"/>
</dbReference>
<dbReference type="CDD" id="cd08422">
    <property type="entry name" value="PBP2_CrgA_like"/>
    <property type="match status" value="1"/>
</dbReference>
<dbReference type="OrthoDB" id="9812435at2"/>
<dbReference type="Proteomes" id="UP000278036">
    <property type="component" value="Unassembled WGS sequence"/>
</dbReference>
<dbReference type="InterPro" id="IPR036388">
    <property type="entry name" value="WH-like_DNA-bd_sf"/>
</dbReference>
<evidence type="ECO:0000313" key="8">
    <source>
        <dbReference type="Proteomes" id="UP000274097"/>
    </source>
</evidence>
<dbReference type="SUPFAM" id="SSF46785">
    <property type="entry name" value="Winged helix' DNA-binding domain"/>
    <property type="match status" value="1"/>
</dbReference>
<dbReference type="Gene3D" id="1.10.10.10">
    <property type="entry name" value="Winged helix-like DNA-binding domain superfamily/Winged helix DNA-binding domain"/>
    <property type="match status" value="1"/>
</dbReference>
<evidence type="ECO:0000313" key="6">
    <source>
        <dbReference type="EMBL" id="RKK05969.1"/>
    </source>
</evidence>
<dbReference type="AlphaFoldDB" id="A0A3A9K3M9"/>